<feature type="transmembrane region" description="Helical" evidence="4">
    <location>
        <begin position="226"/>
        <end position="248"/>
    </location>
</feature>
<dbReference type="Gene3D" id="3.10.20.310">
    <property type="entry name" value="membrane protein fhac"/>
    <property type="match status" value="2"/>
</dbReference>
<reference evidence="7" key="2">
    <citation type="submission" date="2025-08" db="UniProtKB">
        <authorList>
            <consortium name="RefSeq"/>
        </authorList>
    </citation>
    <scope>IDENTIFICATION</scope>
    <source>
        <tissue evidence="7">Young leaves</tissue>
    </source>
</reference>
<reference evidence="6" key="1">
    <citation type="journal article" date="2019" name="Nat. Commun.">
        <title>Genome-wide association mapping of date palm fruit traits.</title>
        <authorList>
            <person name="Hazzouri K.M."/>
            <person name="Gros-Balthazard M."/>
            <person name="Flowers J.M."/>
            <person name="Copetti D."/>
            <person name="Lemansour A."/>
            <person name="Lebrun M."/>
            <person name="Masmoudi K."/>
            <person name="Ferrand S."/>
            <person name="Dhar M.I."/>
            <person name="Fresquez Z.A."/>
            <person name="Rosas U."/>
            <person name="Zhang J."/>
            <person name="Talag J."/>
            <person name="Lee S."/>
            <person name="Kudrna D."/>
            <person name="Powell R.F."/>
            <person name="Leitch I.J."/>
            <person name="Krueger R.R."/>
            <person name="Wing R.A."/>
            <person name="Amiri K.M.A."/>
            <person name="Purugganan M.D."/>
        </authorList>
    </citation>
    <scope>NUCLEOTIDE SEQUENCE [LARGE SCALE GENOMIC DNA]</scope>
    <source>
        <strain evidence="6">cv. Khalas</strain>
    </source>
</reference>
<dbReference type="FunFam" id="2.40.160.50:FF:000006">
    <property type="entry name" value="Outer envelope protein 80, chloroplastic"/>
    <property type="match status" value="1"/>
</dbReference>
<dbReference type="GO" id="GO:0009793">
    <property type="term" value="P:embryo development ending in seed dormancy"/>
    <property type="evidence" value="ECO:0007669"/>
    <property type="project" value="TreeGrafter"/>
</dbReference>
<dbReference type="AlphaFoldDB" id="A0A8B8J247"/>
<accession>A0A8B8J247</accession>
<keyword evidence="4" id="KW-0812">Transmembrane</keyword>
<keyword evidence="1" id="KW-1002">Plastid outer membrane</keyword>
<evidence type="ECO:0000256" key="4">
    <source>
        <dbReference type="SAM" id="Phobius"/>
    </source>
</evidence>
<organism evidence="6 7">
    <name type="scientific">Phoenix dactylifera</name>
    <name type="common">Date palm</name>
    <dbReference type="NCBI Taxonomy" id="42345"/>
    <lineage>
        <taxon>Eukaryota</taxon>
        <taxon>Viridiplantae</taxon>
        <taxon>Streptophyta</taxon>
        <taxon>Embryophyta</taxon>
        <taxon>Tracheophyta</taxon>
        <taxon>Spermatophyta</taxon>
        <taxon>Magnoliopsida</taxon>
        <taxon>Liliopsida</taxon>
        <taxon>Arecaceae</taxon>
        <taxon>Coryphoideae</taxon>
        <taxon>Phoeniceae</taxon>
        <taxon>Phoenix</taxon>
    </lineage>
</organism>
<name>A0A8B8J247_PHODC</name>
<comment type="subcellular location">
    <subcellularLocation>
        <location evidence="3">Plastid</location>
        <location evidence="3">Chloroplast outer membrane</location>
    </subcellularLocation>
</comment>
<protein>
    <submittedName>
        <fullName evidence="7">Outer envelope protein 80, chloroplastic-like isoform X1</fullName>
    </submittedName>
</protein>
<proteinExistence type="predicted"/>
<dbReference type="Proteomes" id="UP000228380">
    <property type="component" value="Chromosome 7"/>
</dbReference>
<dbReference type="GeneID" id="103702315"/>
<dbReference type="GO" id="GO:0009707">
    <property type="term" value="C:chloroplast outer membrane"/>
    <property type="evidence" value="ECO:0007669"/>
    <property type="project" value="UniProtKB-SubCell"/>
</dbReference>
<dbReference type="PANTHER" id="PTHR12815:SF32">
    <property type="entry name" value="OUTER ENVELOPE PROTEIN 80, CHLOROPLASTIC"/>
    <property type="match status" value="1"/>
</dbReference>
<evidence type="ECO:0000256" key="3">
    <source>
        <dbReference type="ARBA" id="ARBA00024013"/>
    </source>
</evidence>
<dbReference type="FunFam" id="3.10.20.310:FF:000013">
    <property type="entry name" value="Outer envelope protein 80 chloroplastic"/>
    <property type="match status" value="1"/>
</dbReference>
<dbReference type="InterPro" id="IPR039910">
    <property type="entry name" value="D15-like"/>
</dbReference>
<evidence type="ECO:0000256" key="1">
    <source>
        <dbReference type="ARBA" id="ARBA00022805"/>
    </source>
</evidence>
<evidence type="ECO:0000313" key="7">
    <source>
        <dbReference type="RefSeq" id="XP_026658492.1"/>
    </source>
</evidence>
<feature type="domain" description="Bacterial surface antigen (D15)" evidence="5">
    <location>
        <begin position="378"/>
        <end position="681"/>
    </location>
</feature>
<gene>
    <name evidence="7" type="primary">LOC103702315</name>
</gene>
<dbReference type="Pfam" id="PF01103">
    <property type="entry name" value="Omp85"/>
    <property type="match status" value="1"/>
</dbReference>
<dbReference type="PANTHER" id="PTHR12815">
    <property type="entry name" value="SORTING AND ASSEMBLY MACHINERY SAMM50 PROTEIN FAMILY MEMBER"/>
    <property type="match status" value="1"/>
</dbReference>
<keyword evidence="1" id="KW-0934">Plastid</keyword>
<keyword evidence="2 4" id="KW-0472">Membrane</keyword>
<dbReference type="Gene3D" id="2.40.160.50">
    <property type="entry name" value="membrane protein fhac: a member of the omp85/tpsb transporter family"/>
    <property type="match status" value="1"/>
</dbReference>
<keyword evidence="4" id="KW-1133">Transmembrane helix</keyword>
<dbReference type="InterPro" id="IPR000184">
    <property type="entry name" value="Bac_surfAg_D15"/>
</dbReference>
<evidence type="ECO:0000313" key="6">
    <source>
        <dbReference type="Proteomes" id="UP000228380"/>
    </source>
</evidence>
<dbReference type="RefSeq" id="XP_026658492.1">
    <property type="nucleotide sequence ID" value="XM_026802691.2"/>
</dbReference>
<evidence type="ECO:0000259" key="5">
    <source>
        <dbReference type="Pfam" id="PF01103"/>
    </source>
</evidence>
<dbReference type="GO" id="GO:0009658">
    <property type="term" value="P:chloroplast organization"/>
    <property type="evidence" value="ECO:0007669"/>
    <property type="project" value="TreeGrafter"/>
</dbReference>
<sequence length="682" mass="74679">MSRNEDVRFVSSAIKIPRSSRAHPVPLLSTLPFARHNLSFHLDRARDAIQGFLAALPRRWSPRFLCSSSLAVVRQEAETNHRRHGKEDEERVLISEVLIRNKDGEALERADLEAAAADALKSCRPNSALTVREVQEDVHRIIESGYFFSCMPVAVDTRDGIRLVFEVEPNQEFQGLICEGANVLPVNFLEDAFRDGYAGKIINIRHLDQVIKSINGWYYKHGLSGLVGPALTCFCSCFAAIFLLVSYAEILSGGILRLQVTEAEVNNTIIQFLDRRTGEPTIGKTRPETIFQQLTTKKGQVYNRLQGKRDVETILTMGIMEDVTIIPQPTGDPCRVDLVMNLVERPNGGFSAGGGISSGITNGPLAGLIGSFAYLHRNVFGRNQKLNLSLERGQIDSIFRINYTDPWIEGDNKRTSRTIMIQNSRTSGALVHGNNQSDHGGLTIARVTAGIEFSRPFRPKWSGTLGLIFQHTGARDDKGNPIIRDIYNSPLTASGNAYDDMLIAKFESVYTDSSDHSSSTFAFNMEQGLPVLSEWLCFNRVSARARQGYKIGPARLLLSVSGGHVVGNFPPHEAFAIGGTNSVRGYEEGAVGSGRSYVVGSGEISFHMFGPLEGVLFADYGNDLGSGPTVHGDPAGARGKPGNGCGFGAGIRVDSPLGPLRLEYAFNDKLASRFHFGVGYRN</sequence>
<evidence type="ECO:0000256" key="2">
    <source>
        <dbReference type="ARBA" id="ARBA00023136"/>
    </source>
</evidence>
<keyword evidence="6" id="KW-1185">Reference proteome</keyword>
<dbReference type="OrthoDB" id="2013615at2759"/>